<evidence type="ECO:0000313" key="2">
    <source>
        <dbReference type="EMBL" id="QDU34064.1"/>
    </source>
</evidence>
<name>A0A517YV27_9BACT</name>
<keyword evidence="1" id="KW-0732">Signal</keyword>
<sequence length="824" mass="87756" precursor="true">MNRLCYLGLILIVSFMSIYSTPVNAAIVRTGSTVISVNNPPFDAGDWRTVRLGTSHPSNPTFGELRITEGNDANAENTYIGNSTGIEGRLFVEDAGSTYSSTILAVGANANGSLTVQNDATVTTANLWLGVYTNSEANVTVTSNSTLNASLISQGTESEANIYISDGSELNVSSDNWSIGNGFKHTTTSLNLYNNATVNAGDISFSPWTNTTLSIETESRLDMNDLVLSAHSSTTLTNRSHLRADSILYADRQAGATSGRTRNITLRNGSSIGTYEFTIRGQSNITIDDSQLLTWNSASSIAIRAGNSDLDSELNIINGGSLNSGAYISLWGHETSTGSYTVRVQGNDSLMRARYDISFGIGGGTNFNAFLDGGTIYAGDDLRLRNGATFTQNGGSVQVDDIFIYDDSTYNFNFGHIYLRNVSDLFSSHVLIDKILTNNSIYANQEIEFASDLNIYTPLVVRGGTLAANQINNTAALYFQTGTIRQGSPLTSQTMLGILKGSQLNSGMTFESGQQMDIFINHLIDMNGGTLAAPQGIVNSGIIEGRGNLNGIVANLNVAQIRALDDDTLRVNGQLFNEGRIEVVNGHLDASTSPVISSASADIIIRNGIFRANHLTNDGSLAVTFGTTDIHGDIVNQGTGRIIISGNSNVTIWDDIQQNSSMHIADGSTLVVFGSYAGAGTTGTGTVFLEGDTRPGFSPGETIMGGDVALGNNHELTIEIGGTIAGTEHDVFGSLQELKLNGDLIVEWYDGFAADAGDEFDILDWDTLVGSFDNVDLSAAALAPELSWDTSSLYTSGVIKVVPEPTSLLLFSVPMFALLRRRSA</sequence>
<feature type="chain" id="PRO_5021800717" evidence="1">
    <location>
        <begin position="26"/>
        <end position="824"/>
    </location>
</feature>
<keyword evidence="3" id="KW-1185">Reference proteome</keyword>
<proteinExistence type="predicted"/>
<evidence type="ECO:0000256" key="1">
    <source>
        <dbReference type="SAM" id="SignalP"/>
    </source>
</evidence>
<organism evidence="2 3">
    <name type="scientific">Poriferisphaera corsica</name>
    <dbReference type="NCBI Taxonomy" id="2528020"/>
    <lineage>
        <taxon>Bacteria</taxon>
        <taxon>Pseudomonadati</taxon>
        <taxon>Planctomycetota</taxon>
        <taxon>Phycisphaerae</taxon>
        <taxon>Phycisphaerales</taxon>
        <taxon>Phycisphaeraceae</taxon>
        <taxon>Poriferisphaera</taxon>
    </lineage>
</organism>
<dbReference type="InterPro" id="IPR030895">
    <property type="entry name" value="T5SS_PEPC_rpt"/>
</dbReference>
<reference evidence="2 3" key="1">
    <citation type="submission" date="2019-02" db="EMBL/GenBank/DDBJ databases">
        <title>Deep-cultivation of Planctomycetes and their phenomic and genomic characterization uncovers novel biology.</title>
        <authorList>
            <person name="Wiegand S."/>
            <person name="Jogler M."/>
            <person name="Boedeker C."/>
            <person name="Pinto D."/>
            <person name="Vollmers J."/>
            <person name="Rivas-Marin E."/>
            <person name="Kohn T."/>
            <person name="Peeters S.H."/>
            <person name="Heuer A."/>
            <person name="Rast P."/>
            <person name="Oberbeckmann S."/>
            <person name="Bunk B."/>
            <person name="Jeske O."/>
            <person name="Meyerdierks A."/>
            <person name="Storesund J.E."/>
            <person name="Kallscheuer N."/>
            <person name="Luecker S."/>
            <person name="Lage O.M."/>
            <person name="Pohl T."/>
            <person name="Merkel B.J."/>
            <person name="Hornburger P."/>
            <person name="Mueller R.-W."/>
            <person name="Bruemmer F."/>
            <person name="Labrenz M."/>
            <person name="Spormann A.M."/>
            <person name="Op den Camp H."/>
            <person name="Overmann J."/>
            <person name="Amann R."/>
            <person name="Jetten M.S.M."/>
            <person name="Mascher T."/>
            <person name="Medema M.H."/>
            <person name="Devos D.P."/>
            <person name="Kaster A.-K."/>
            <person name="Ovreas L."/>
            <person name="Rohde M."/>
            <person name="Galperin M.Y."/>
            <person name="Jogler C."/>
        </authorList>
    </citation>
    <scope>NUCLEOTIDE SEQUENCE [LARGE SCALE GENOMIC DNA]</scope>
    <source>
        <strain evidence="2 3">KS4</strain>
    </source>
</reference>
<dbReference type="EMBL" id="CP036425">
    <property type="protein sequence ID" value="QDU34064.1"/>
    <property type="molecule type" value="Genomic_DNA"/>
</dbReference>
<accession>A0A517YV27</accession>
<feature type="signal peptide" evidence="1">
    <location>
        <begin position="1"/>
        <end position="25"/>
    </location>
</feature>
<dbReference type="RefSeq" id="WP_200761142.1">
    <property type="nucleotide sequence ID" value="NZ_CP036425.1"/>
</dbReference>
<dbReference type="AlphaFoldDB" id="A0A517YV27"/>
<gene>
    <name evidence="2" type="ORF">KS4_21260</name>
</gene>
<dbReference type="NCBIfam" id="TIGR04393">
    <property type="entry name" value="rpt_T5SS_PEPC"/>
    <property type="match status" value="1"/>
</dbReference>
<protein>
    <submittedName>
        <fullName evidence="2">Uncharacterized protein</fullName>
    </submittedName>
</protein>
<dbReference type="Proteomes" id="UP000317369">
    <property type="component" value="Chromosome"/>
</dbReference>
<dbReference type="KEGG" id="pcor:KS4_21260"/>
<evidence type="ECO:0000313" key="3">
    <source>
        <dbReference type="Proteomes" id="UP000317369"/>
    </source>
</evidence>